<name>A0A7J7RPJ4_RHIFE</name>
<dbReference type="AlphaFoldDB" id="A0A7J7RPJ4"/>
<reference evidence="2 3" key="1">
    <citation type="journal article" date="2020" name="Nature">
        <title>Six reference-quality genomes reveal evolution of bat adaptations.</title>
        <authorList>
            <person name="Jebb D."/>
            <person name="Huang Z."/>
            <person name="Pippel M."/>
            <person name="Hughes G.M."/>
            <person name="Lavrichenko K."/>
            <person name="Devanna P."/>
            <person name="Winkler S."/>
            <person name="Jermiin L.S."/>
            <person name="Skirmuntt E.C."/>
            <person name="Katzourakis A."/>
            <person name="Burkitt-Gray L."/>
            <person name="Ray D.A."/>
            <person name="Sullivan K.A.M."/>
            <person name="Roscito J.G."/>
            <person name="Kirilenko B.M."/>
            <person name="Davalos L.M."/>
            <person name="Corthals A.P."/>
            <person name="Power M.L."/>
            <person name="Jones G."/>
            <person name="Ransome R.D."/>
            <person name="Dechmann D.K.N."/>
            <person name="Locatelli A.G."/>
            <person name="Puechmaille S.J."/>
            <person name="Fedrigo O."/>
            <person name="Jarvis E.D."/>
            <person name="Hiller M."/>
            <person name="Vernes S.C."/>
            <person name="Myers E.W."/>
            <person name="Teeling E.C."/>
        </authorList>
    </citation>
    <scope>NUCLEOTIDE SEQUENCE [LARGE SCALE GENOMIC DNA]</scope>
    <source>
        <strain evidence="2">MRhiFer1</strain>
        <tissue evidence="2">Lung</tissue>
    </source>
</reference>
<dbReference type="Proteomes" id="UP000585614">
    <property type="component" value="Unassembled WGS sequence"/>
</dbReference>
<protein>
    <submittedName>
        <fullName evidence="2">Uncharacterized protein</fullName>
    </submittedName>
</protein>
<organism evidence="2 3">
    <name type="scientific">Rhinolophus ferrumequinum</name>
    <name type="common">Greater horseshoe bat</name>
    <dbReference type="NCBI Taxonomy" id="59479"/>
    <lineage>
        <taxon>Eukaryota</taxon>
        <taxon>Metazoa</taxon>
        <taxon>Chordata</taxon>
        <taxon>Craniata</taxon>
        <taxon>Vertebrata</taxon>
        <taxon>Euteleostomi</taxon>
        <taxon>Mammalia</taxon>
        <taxon>Eutheria</taxon>
        <taxon>Laurasiatheria</taxon>
        <taxon>Chiroptera</taxon>
        <taxon>Yinpterochiroptera</taxon>
        <taxon>Rhinolophoidea</taxon>
        <taxon>Rhinolophidae</taxon>
        <taxon>Rhinolophinae</taxon>
        <taxon>Rhinolophus</taxon>
    </lineage>
</organism>
<dbReference type="EMBL" id="JACAGC010000025">
    <property type="protein sequence ID" value="KAF6278092.1"/>
    <property type="molecule type" value="Genomic_DNA"/>
</dbReference>
<comment type="caution">
    <text evidence="2">The sequence shown here is derived from an EMBL/GenBank/DDBJ whole genome shotgun (WGS) entry which is preliminary data.</text>
</comment>
<sequence>MMPRRLKVGEWLVLRALPDPRTLIPYLCGLPAQGQPLRYWAGTFLSADEVRQGWPLTDLNPQCTPVLSQAQLGICQWVKGQFCGQRSLDMWEQTRKSSGEQGQFHSSHNRRQRTSGILRDVIGQRGHSRKRNSLSKGSEERSTVGSEE</sequence>
<evidence type="ECO:0000313" key="3">
    <source>
        <dbReference type="Proteomes" id="UP000585614"/>
    </source>
</evidence>
<accession>A0A7J7RPJ4</accession>
<proteinExistence type="predicted"/>
<evidence type="ECO:0000256" key="1">
    <source>
        <dbReference type="SAM" id="MobiDB-lite"/>
    </source>
</evidence>
<gene>
    <name evidence="2" type="ORF">mRhiFer1_009379</name>
</gene>
<evidence type="ECO:0000313" key="2">
    <source>
        <dbReference type="EMBL" id="KAF6278092.1"/>
    </source>
</evidence>
<feature type="region of interest" description="Disordered" evidence="1">
    <location>
        <begin position="94"/>
        <end position="148"/>
    </location>
</feature>